<protein>
    <submittedName>
        <fullName evidence="1">Uncharacterized protein</fullName>
    </submittedName>
</protein>
<name>A0A6I6EY33_9CLOT</name>
<evidence type="ECO:0000313" key="2">
    <source>
        <dbReference type="Proteomes" id="UP000422764"/>
    </source>
</evidence>
<proteinExistence type="predicted"/>
<accession>A0A6I6EY33</accession>
<dbReference type="Pfam" id="PF25952">
    <property type="entry name" value="DUF7990"/>
    <property type="match status" value="1"/>
</dbReference>
<evidence type="ECO:0000313" key="1">
    <source>
        <dbReference type="EMBL" id="QGU95866.1"/>
    </source>
</evidence>
<gene>
    <name evidence="1" type="ORF">GOM49_12860</name>
</gene>
<dbReference type="AlphaFoldDB" id="A0A6I6EY33"/>
<keyword evidence="2" id="KW-1185">Reference proteome</keyword>
<dbReference type="InterPro" id="IPR058303">
    <property type="entry name" value="DUF7990"/>
</dbReference>
<reference evidence="1 2" key="1">
    <citation type="submission" date="2019-12" db="EMBL/GenBank/DDBJ databases">
        <title>Genome sequenceing of Clostridium bovifaecis.</title>
        <authorList>
            <person name="Yao Y."/>
        </authorList>
    </citation>
    <scope>NUCLEOTIDE SEQUENCE [LARGE SCALE GENOMIC DNA]</scope>
    <source>
        <strain evidence="1 2">BXX</strain>
    </source>
</reference>
<sequence>MFCRSIRANTYNTLEILPYIAQDLEGWQRRMLDRKSVWQERWGDFDLDA</sequence>
<organism evidence="1 2">
    <name type="scientific">Clostridium bovifaecis</name>
    <dbReference type="NCBI Taxonomy" id="2184719"/>
    <lineage>
        <taxon>Bacteria</taxon>
        <taxon>Bacillati</taxon>
        <taxon>Bacillota</taxon>
        <taxon>Clostridia</taxon>
        <taxon>Eubacteriales</taxon>
        <taxon>Clostridiaceae</taxon>
        <taxon>Clostridium</taxon>
    </lineage>
</organism>
<dbReference type="Proteomes" id="UP000422764">
    <property type="component" value="Chromosome"/>
</dbReference>
<dbReference type="EMBL" id="CP046522">
    <property type="protein sequence ID" value="QGU95866.1"/>
    <property type="molecule type" value="Genomic_DNA"/>
</dbReference>